<evidence type="ECO:0000313" key="3">
    <source>
        <dbReference type="Proteomes" id="UP001054889"/>
    </source>
</evidence>
<accession>A0AAV5BL32</accession>
<keyword evidence="3" id="KW-1185">Reference proteome</keyword>
<evidence type="ECO:0000256" key="1">
    <source>
        <dbReference type="SAM" id="MobiDB-lite"/>
    </source>
</evidence>
<feature type="compositionally biased region" description="Basic residues" evidence="1">
    <location>
        <begin position="60"/>
        <end position="70"/>
    </location>
</feature>
<evidence type="ECO:0000313" key="2">
    <source>
        <dbReference type="EMBL" id="GJM86931.1"/>
    </source>
</evidence>
<dbReference type="EMBL" id="BQKI01000001">
    <property type="protein sequence ID" value="GJM86931.1"/>
    <property type="molecule type" value="Genomic_DNA"/>
</dbReference>
<feature type="compositionally biased region" description="Basic residues" evidence="1">
    <location>
        <begin position="31"/>
        <end position="46"/>
    </location>
</feature>
<feature type="compositionally biased region" description="Basic residues" evidence="1">
    <location>
        <begin position="88"/>
        <end position="97"/>
    </location>
</feature>
<gene>
    <name evidence="2" type="primary">ga02835</name>
    <name evidence="2" type="ORF">PR202_ga02835</name>
</gene>
<reference evidence="2" key="2">
    <citation type="submission" date="2021-12" db="EMBL/GenBank/DDBJ databases">
        <title>Resequencing data analysis of finger millet.</title>
        <authorList>
            <person name="Hatakeyama M."/>
            <person name="Aluri S."/>
            <person name="Balachadran M.T."/>
            <person name="Sivarajan S.R."/>
            <person name="Poveda L."/>
            <person name="Shimizu-Inatsugi R."/>
            <person name="Schlapbach R."/>
            <person name="Sreeman S.M."/>
            <person name="Shimizu K.K."/>
        </authorList>
    </citation>
    <scope>NUCLEOTIDE SEQUENCE</scope>
</reference>
<feature type="region of interest" description="Disordered" evidence="1">
    <location>
        <begin position="18"/>
        <end position="97"/>
    </location>
</feature>
<dbReference type="Proteomes" id="UP001054889">
    <property type="component" value="Unassembled WGS sequence"/>
</dbReference>
<reference evidence="2" key="1">
    <citation type="journal article" date="2018" name="DNA Res.">
        <title>Multiple hybrid de novo genome assembly of finger millet, an orphan allotetraploid crop.</title>
        <authorList>
            <person name="Hatakeyama M."/>
            <person name="Aluri S."/>
            <person name="Balachadran M.T."/>
            <person name="Sivarajan S.R."/>
            <person name="Patrignani A."/>
            <person name="Gruter S."/>
            <person name="Poveda L."/>
            <person name="Shimizu-Inatsugi R."/>
            <person name="Baeten J."/>
            <person name="Francoijs K.J."/>
            <person name="Nataraja K.N."/>
            <person name="Reddy Y.A.N."/>
            <person name="Phadnis S."/>
            <person name="Ravikumar R.L."/>
            <person name="Schlapbach R."/>
            <person name="Sreeman S.M."/>
            <person name="Shimizu K.K."/>
        </authorList>
    </citation>
    <scope>NUCLEOTIDE SEQUENCE</scope>
</reference>
<proteinExistence type="predicted"/>
<dbReference type="AlphaFoldDB" id="A0AAV5BL32"/>
<comment type="caution">
    <text evidence="2">The sequence shown here is derived from an EMBL/GenBank/DDBJ whole genome shotgun (WGS) entry which is preliminary data.</text>
</comment>
<protein>
    <submittedName>
        <fullName evidence="2">Uncharacterized protein</fullName>
    </submittedName>
</protein>
<name>A0AAV5BL32_ELECO</name>
<feature type="compositionally biased region" description="Low complexity" evidence="1">
    <location>
        <begin position="74"/>
        <end position="87"/>
    </location>
</feature>
<organism evidence="2 3">
    <name type="scientific">Eleusine coracana subsp. coracana</name>
    <dbReference type="NCBI Taxonomy" id="191504"/>
    <lineage>
        <taxon>Eukaryota</taxon>
        <taxon>Viridiplantae</taxon>
        <taxon>Streptophyta</taxon>
        <taxon>Embryophyta</taxon>
        <taxon>Tracheophyta</taxon>
        <taxon>Spermatophyta</taxon>
        <taxon>Magnoliopsida</taxon>
        <taxon>Liliopsida</taxon>
        <taxon>Poales</taxon>
        <taxon>Poaceae</taxon>
        <taxon>PACMAD clade</taxon>
        <taxon>Chloridoideae</taxon>
        <taxon>Cynodonteae</taxon>
        <taxon>Eleusininae</taxon>
        <taxon>Eleusine</taxon>
    </lineage>
</organism>
<feature type="compositionally biased region" description="Low complexity" evidence="1">
    <location>
        <begin position="47"/>
        <end position="59"/>
    </location>
</feature>
<sequence length="97" mass="11169">MSQIDAAIASTEYARACTLLDPPLPPSPRNRSLRPRLRARVRRPPRRGLQLPPATTPGSRTRRTARRARRWERGGPTRPCGRCAWRSRAARRRRPRP</sequence>